<reference evidence="24" key="1">
    <citation type="journal article" date="2011" name="Genome Biol.">
        <title>The draft genome of the carcinogenic human liver fluke Clonorchis sinensis.</title>
        <authorList>
            <person name="Wang X."/>
            <person name="Chen W."/>
            <person name="Huang Y."/>
            <person name="Sun J."/>
            <person name="Men J."/>
            <person name="Liu H."/>
            <person name="Luo F."/>
            <person name="Guo L."/>
            <person name="Lv X."/>
            <person name="Deng C."/>
            <person name="Zhou C."/>
            <person name="Fan Y."/>
            <person name="Li X."/>
            <person name="Huang L."/>
            <person name="Hu Y."/>
            <person name="Liang C."/>
            <person name="Hu X."/>
            <person name="Xu J."/>
            <person name="Yu X."/>
        </authorList>
    </citation>
    <scope>NUCLEOTIDE SEQUENCE [LARGE SCALE GENOMIC DNA]</scope>
    <source>
        <strain evidence="24">Henan</strain>
    </source>
</reference>
<sequence>MECESGGLYFSSKFDTGNLGRVEEVSNETEGPLSSVSNVNKRHNISGKNNIANGNQCGNVGIYELKVDYDFKVWTMPDCAGTQFENGNRTWFHFFVRGYTPGKIMRITVMNMNKQAKIYSQGYSPLYRVCRSTLSQSRWQRIRDRPAWEIVDGQFNLTFVHRFIDPRGSSTYFAFSFPWSYTETQRQLDQLEAIFRHQVFSAPTEVRPNPTVFADAKKADLRKAVSGPLEDGLTSADLFQQIYFHRELLCYSLDGRRIDLLTVTDWSGRKEQREDYFDPLLFPNRSFPRPWKFEGKKVVFISSRVHPGETPSSHVFNGLLELLLRPTDARACQLRKQYVFKLIPLLNPDGVVRGHYRSDSRGVNLNRVYLEPDFLYYPSVYATKALMVYHHTHYADDQPYAAFLHPLWEEFKQVLRTPSELIKPPLESNGFKDANVDLNGGETAPSLRSTEDQVLIGVNQLGPLTVDAALEQLNQLRKALHLSETSLRQLKENSGLAFYVDLHGHCSKRGCFLYGNWLESEEEMVNNVLFALLVAVNSSNFDFNACNFTVRNMYQRDRRGTSTKEGSGRVATWRHLGLVHSYTLECNYNTGPLVNRLWRCLSKAPPDDGGRITPPGTFFGPYWTDIVDSVGIQTLCPSALFTTGMNSNTDAPINMMQPRFTPAHYEEVGRALLFALLDMNQTNPWPRLATLGGVNAVPGVGGVPILAGFSEFSSMKVTKIVRAINDRQFVPVVDSFTNRRMESLGRGENSTRVARINRQCQMKSSATELASEHTGDDLAQDLPAVRKFNVGLIQGQRKSEKIQLLLKYHYQEPIVRDLGESTIYLDGSQDRTSRQSDNSILSRPGLSKEIYIKTSLMRTRDTARRKDGRRSTQQNNFPNKTPLVGGCDVGNSTLDTSVDKCHVKSDLSNTNVDGVEIKKSQLNASGIPKDEADQSVVEDFVLAPRLLVLSDEKRKATKTFQLENIRSSDKHRTPSNEDKFRSSKSLKILKKIFTTPSIESSGDFAEVLTARSLFSLPDLVPDSAELHSCKSKRNARDKSDAKLINKHSNTALHPNALICQKRPKTCQLIKKGIRHLRNKVDSNNNNSPYFGRWSSVRCTDGDHHDLLNPACTSLPADLYILHRYSNYVSVSITIRLSTLILSILNLFHTVYHFDTT</sequence>
<name>G7Y610_CLOSI</name>
<evidence type="ECO:0000256" key="15">
    <source>
        <dbReference type="ARBA" id="ARBA00024524"/>
    </source>
</evidence>
<feature type="active site" description="Proton donor/acceptor" evidence="21">
    <location>
        <position position="585"/>
    </location>
</feature>
<dbReference type="Proteomes" id="UP000008909">
    <property type="component" value="Unassembled WGS sequence"/>
</dbReference>
<dbReference type="PROSITE" id="PS52035">
    <property type="entry name" value="PEPTIDASE_M14"/>
    <property type="match status" value="1"/>
</dbReference>
<evidence type="ECO:0000256" key="17">
    <source>
        <dbReference type="ARBA" id="ARBA00026108"/>
    </source>
</evidence>
<dbReference type="EMBL" id="DF142887">
    <property type="protein sequence ID" value="GAA48396.1"/>
    <property type="molecule type" value="Genomic_DNA"/>
</dbReference>
<evidence type="ECO:0000256" key="16">
    <source>
        <dbReference type="ARBA" id="ARBA00024627"/>
    </source>
</evidence>
<organism evidence="24 25">
    <name type="scientific">Clonorchis sinensis</name>
    <name type="common">Chinese liver fluke</name>
    <dbReference type="NCBI Taxonomy" id="79923"/>
    <lineage>
        <taxon>Eukaryota</taxon>
        <taxon>Metazoa</taxon>
        <taxon>Spiralia</taxon>
        <taxon>Lophotrochozoa</taxon>
        <taxon>Platyhelminthes</taxon>
        <taxon>Trematoda</taxon>
        <taxon>Digenea</taxon>
        <taxon>Opisthorchiida</taxon>
        <taxon>Opisthorchiata</taxon>
        <taxon>Opisthorchiidae</taxon>
        <taxon>Clonorchis</taxon>
    </lineage>
</organism>
<dbReference type="InterPro" id="IPR000834">
    <property type="entry name" value="Peptidase_M14"/>
</dbReference>
<feature type="region of interest" description="Disordered" evidence="22">
    <location>
        <begin position="858"/>
        <end position="888"/>
    </location>
</feature>
<dbReference type="AlphaFoldDB" id="G7Y610"/>
<feature type="domain" description="Peptidase M14" evidence="23">
    <location>
        <begin position="209"/>
        <end position="608"/>
    </location>
</feature>
<evidence type="ECO:0000256" key="13">
    <source>
        <dbReference type="ARBA" id="ARBA00023242"/>
    </source>
</evidence>
<evidence type="ECO:0000256" key="6">
    <source>
        <dbReference type="ARBA" id="ARBA00022490"/>
    </source>
</evidence>
<dbReference type="GO" id="GO:0006508">
    <property type="term" value="P:proteolysis"/>
    <property type="evidence" value="ECO:0007669"/>
    <property type="project" value="UniProtKB-KW"/>
</dbReference>
<dbReference type="InterPro" id="IPR050821">
    <property type="entry name" value="Cytosolic_carboxypeptidase"/>
</dbReference>
<evidence type="ECO:0000259" key="23">
    <source>
        <dbReference type="PROSITE" id="PS52035"/>
    </source>
</evidence>
<keyword evidence="11" id="KW-0482">Metalloprotease</keyword>
<evidence type="ECO:0000256" key="14">
    <source>
        <dbReference type="ARBA" id="ARBA00024141"/>
    </source>
</evidence>
<dbReference type="Pfam" id="PF00246">
    <property type="entry name" value="Peptidase_M14"/>
    <property type="match status" value="1"/>
</dbReference>
<accession>G7Y610</accession>
<dbReference type="GO" id="GO:0004181">
    <property type="term" value="F:metallocarboxypeptidase activity"/>
    <property type="evidence" value="ECO:0007669"/>
    <property type="project" value="InterPro"/>
</dbReference>
<evidence type="ECO:0000256" key="8">
    <source>
        <dbReference type="ARBA" id="ARBA00022723"/>
    </source>
</evidence>
<gene>
    <name evidence="24" type="ORF">CLF_101555</name>
</gene>
<dbReference type="EC" id="3.4.17.24" evidence="17"/>
<keyword evidence="9" id="KW-0378">Hydrolase</keyword>
<dbReference type="PANTHER" id="PTHR12756:SF12">
    <property type="entry name" value="CYTOSOLIC CARBOXYPEPTIDASE-LIKE PROTEIN 5"/>
    <property type="match status" value="1"/>
</dbReference>
<dbReference type="InterPro" id="IPR034286">
    <property type="entry name" value="M14_AGBL5-like"/>
</dbReference>
<dbReference type="GO" id="GO:0005819">
    <property type="term" value="C:spindle"/>
    <property type="evidence" value="ECO:0007669"/>
    <property type="project" value="UniProtKB-SubCell"/>
</dbReference>
<evidence type="ECO:0000256" key="12">
    <source>
        <dbReference type="ARBA" id="ARBA00023212"/>
    </source>
</evidence>
<keyword evidence="7" id="KW-0645">Protease</keyword>
<comment type="cofactor">
    <cofactor evidence="1">
        <name>Zn(2+)</name>
        <dbReference type="ChEBI" id="CHEBI:29105"/>
    </cofactor>
</comment>
<comment type="similarity">
    <text evidence="5 21">Belongs to the peptidase M14 family.</text>
</comment>
<evidence type="ECO:0000256" key="3">
    <source>
        <dbReference type="ARBA" id="ARBA00004186"/>
    </source>
</evidence>
<evidence type="ECO:0000256" key="22">
    <source>
        <dbReference type="SAM" id="MobiDB-lite"/>
    </source>
</evidence>
<dbReference type="PANTHER" id="PTHR12756">
    <property type="entry name" value="CYTOSOLIC CARBOXYPEPTIDASE"/>
    <property type="match status" value="1"/>
</dbReference>
<evidence type="ECO:0000256" key="10">
    <source>
        <dbReference type="ARBA" id="ARBA00022833"/>
    </source>
</evidence>
<keyword evidence="10" id="KW-0862">Zinc</keyword>
<evidence type="ECO:0000256" key="19">
    <source>
        <dbReference type="ARBA" id="ARBA00032928"/>
    </source>
</evidence>
<evidence type="ECO:0000256" key="7">
    <source>
        <dbReference type="ARBA" id="ARBA00022670"/>
    </source>
</evidence>
<comment type="catalytic activity">
    <reaction evidence="20">
        <text>gamma-L-glutamyl-L-glutamyl-[protein] + H2O = L-glutamyl-[protein] + L-glutamate</text>
        <dbReference type="Rhea" id="RHEA:60152"/>
        <dbReference type="Rhea" id="RHEA-COMP:10208"/>
        <dbReference type="Rhea" id="RHEA-COMP:15517"/>
        <dbReference type="ChEBI" id="CHEBI:15377"/>
        <dbReference type="ChEBI" id="CHEBI:29973"/>
        <dbReference type="ChEBI" id="CHEBI:29985"/>
        <dbReference type="ChEBI" id="CHEBI:143622"/>
    </reaction>
    <physiologicalReaction direction="left-to-right" evidence="20">
        <dbReference type="Rhea" id="RHEA:60153"/>
    </physiologicalReaction>
</comment>
<comment type="subcellular location">
    <subcellularLocation>
        <location evidence="3">Cytoplasm</location>
        <location evidence="3">Cytoskeleton</location>
        <location evidence="3">Spindle</location>
    </subcellularLocation>
    <subcellularLocation>
        <location evidence="4">Midbody</location>
    </subcellularLocation>
    <subcellularLocation>
        <location evidence="2">Nucleus</location>
    </subcellularLocation>
</comment>
<keyword evidence="25" id="KW-1185">Reference proteome</keyword>
<dbReference type="Pfam" id="PF18027">
    <property type="entry name" value="Pepdidase_M14_N"/>
    <property type="match status" value="1"/>
</dbReference>
<dbReference type="GO" id="GO:0005634">
    <property type="term" value="C:nucleus"/>
    <property type="evidence" value="ECO:0007669"/>
    <property type="project" value="UniProtKB-SubCell"/>
</dbReference>
<dbReference type="GO" id="GO:0030496">
    <property type="term" value="C:midbody"/>
    <property type="evidence" value="ECO:0007669"/>
    <property type="project" value="UniProtKB-SubCell"/>
</dbReference>
<keyword evidence="12" id="KW-0206">Cytoskeleton</keyword>
<proteinExistence type="inferred from homology"/>
<evidence type="ECO:0000256" key="21">
    <source>
        <dbReference type="PROSITE-ProRule" id="PRU01379"/>
    </source>
</evidence>
<dbReference type="CDD" id="cd06236">
    <property type="entry name" value="M14_AGBL5_like"/>
    <property type="match status" value="1"/>
</dbReference>
<keyword evidence="24" id="KW-0121">Carboxypeptidase</keyword>
<comment type="catalytic activity">
    <reaction evidence="16">
        <text>C-terminal L-alpha-aminoacyl-L-glutamyl-[tubulin] + H2O = C-terminal L-alpha-aminoacyl-[tubulin] + L-glutamate</text>
        <dbReference type="Rhea" id="RHEA:63796"/>
        <dbReference type="Rhea" id="RHEA-COMP:16436"/>
        <dbReference type="Rhea" id="RHEA-COMP:16437"/>
        <dbReference type="ChEBI" id="CHEBI:15377"/>
        <dbReference type="ChEBI" id="CHEBI:29985"/>
        <dbReference type="ChEBI" id="CHEBI:90782"/>
        <dbReference type="ChEBI" id="CHEBI:149556"/>
        <dbReference type="EC" id="3.4.17.24"/>
    </reaction>
    <physiologicalReaction direction="left-to-right" evidence="16">
        <dbReference type="Rhea" id="RHEA:63797"/>
    </physiologicalReaction>
</comment>
<evidence type="ECO:0000256" key="9">
    <source>
        <dbReference type="ARBA" id="ARBA00022801"/>
    </source>
</evidence>
<protein>
    <recommendedName>
        <fullName evidence="14">Cytosolic carboxypeptidase-like protein 5</fullName>
        <ecNumber evidence="17">3.4.17.24</ecNumber>
    </recommendedName>
    <alternativeName>
        <fullName evidence="19">ATP/GTP-binding protein-like 5</fullName>
    </alternativeName>
    <alternativeName>
        <fullName evidence="18">Protein deglutamylase CCP5</fullName>
    </alternativeName>
</protein>
<evidence type="ECO:0000256" key="4">
    <source>
        <dbReference type="ARBA" id="ARBA00004214"/>
    </source>
</evidence>
<evidence type="ECO:0000256" key="1">
    <source>
        <dbReference type="ARBA" id="ARBA00001947"/>
    </source>
</evidence>
<reference key="2">
    <citation type="submission" date="2011-10" db="EMBL/GenBank/DDBJ databases">
        <title>The genome and transcriptome sequence of Clonorchis sinensis provide insights into the carcinogenic liver fluke.</title>
        <authorList>
            <person name="Wang X."/>
            <person name="Huang Y."/>
            <person name="Chen W."/>
            <person name="Liu H."/>
            <person name="Guo L."/>
            <person name="Chen Y."/>
            <person name="Luo F."/>
            <person name="Zhou W."/>
            <person name="Sun J."/>
            <person name="Mao Q."/>
            <person name="Liang P."/>
            <person name="Zhou C."/>
            <person name="Tian Y."/>
            <person name="Men J."/>
            <person name="Lv X."/>
            <person name="Huang L."/>
            <person name="Zhou J."/>
            <person name="Hu Y."/>
            <person name="Li R."/>
            <person name="Zhang F."/>
            <person name="Lei H."/>
            <person name="Li X."/>
            <person name="Hu X."/>
            <person name="Liang C."/>
            <person name="Xu J."/>
            <person name="Wu Z."/>
            <person name="Yu X."/>
        </authorList>
    </citation>
    <scope>NUCLEOTIDE SEQUENCE</scope>
    <source>
        <strain>Henan</strain>
    </source>
</reference>
<dbReference type="GO" id="GO:0008270">
    <property type="term" value="F:zinc ion binding"/>
    <property type="evidence" value="ECO:0007669"/>
    <property type="project" value="InterPro"/>
</dbReference>
<keyword evidence="6" id="KW-0963">Cytoplasm</keyword>
<dbReference type="InterPro" id="IPR040626">
    <property type="entry name" value="Pepdidase_M14_N"/>
</dbReference>
<dbReference type="Gene3D" id="2.60.40.3120">
    <property type="match status" value="1"/>
</dbReference>
<keyword evidence="8" id="KW-0479">Metal-binding</keyword>
<evidence type="ECO:0000313" key="24">
    <source>
        <dbReference type="EMBL" id="GAA48396.1"/>
    </source>
</evidence>
<evidence type="ECO:0000313" key="25">
    <source>
        <dbReference type="Proteomes" id="UP000008909"/>
    </source>
</evidence>
<evidence type="ECO:0000256" key="2">
    <source>
        <dbReference type="ARBA" id="ARBA00004123"/>
    </source>
</evidence>
<evidence type="ECO:0000256" key="18">
    <source>
        <dbReference type="ARBA" id="ARBA00032753"/>
    </source>
</evidence>
<dbReference type="SUPFAM" id="SSF53187">
    <property type="entry name" value="Zn-dependent exopeptidases"/>
    <property type="match status" value="1"/>
</dbReference>
<evidence type="ECO:0000256" key="20">
    <source>
        <dbReference type="ARBA" id="ARBA00047714"/>
    </source>
</evidence>
<keyword evidence="13" id="KW-0539">Nucleus</keyword>
<comment type="catalytic activity">
    <reaction evidence="15">
        <text>C-terminal L-alpha-aminoacyl-L-glutamyl-L-glutamyl-[tubulin] + H2O = C-terminal L-alpha-aminoacyl-L-glutamyl-[tubulin] + L-glutamate</text>
        <dbReference type="Rhea" id="RHEA:63792"/>
        <dbReference type="Rhea" id="RHEA-COMP:16435"/>
        <dbReference type="Rhea" id="RHEA-COMP:16436"/>
        <dbReference type="ChEBI" id="CHEBI:15377"/>
        <dbReference type="ChEBI" id="CHEBI:29985"/>
        <dbReference type="ChEBI" id="CHEBI:149555"/>
        <dbReference type="ChEBI" id="CHEBI:149556"/>
        <dbReference type="EC" id="3.4.17.24"/>
    </reaction>
    <physiologicalReaction direction="left-to-right" evidence="15">
        <dbReference type="Rhea" id="RHEA:63793"/>
    </physiologicalReaction>
</comment>
<evidence type="ECO:0000256" key="5">
    <source>
        <dbReference type="ARBA" id="ARBA00005988"/>
    </source>
</evidence>
<evidence type="ECO:0000256" key="11">
    <source>
        <dbReference type="ARBA" id="ARBA00023049"/>
    </source>
</evidence>
<dbReference type="Gene3D" id="3.40.630.10">
    <property type="entry name" value="Zn peptidases"/>
    <property type="match status" value="2"/>
</dbReference>